<evidence type="ECO:0000256" key="1">
    <source>
        <dbReference type="SAM" id="Phobius"/>
    </source>
</evidence>
<feature type="transmembrane region" description="Helical" evidence="1">
    <location>
        <begin position="20"/>
        <end position="38"/>
    </location>
</feature>
<name>A0A845EQ64_9BACL</name>
<dbReference type="PANTHER" id="PTHR37305:SF2">
    <property type="entry name" value="BACITRACIN TRANSPORT PERMEASE PROTEIN BCRB"/>
    <property type="match status" value="1"/>
</dbReference>
<protein>
    <submittedName>
        <fullName evidence="2">ABC transporter permease subunit</fullName>
    </submittedName>
</protein>
<gene>
    <name evidence="2" type="ORF">GLW07_00380</name>
</gene>
<dbReference type="GO" id="GO:0005886">
    <property type="term" value="C:plasma membrane"/>
    <property type="evidence" value="ECO:0007669"/>
    <property type="project" value="UniProtKB-SubCell"/>
</dbReference>
<dbReference type="Proteomes" id="UP000447833">
    <property type="component" value="Unassembled WGS sequence"/>
</dbReference>
<dbReference type="RefSeq" id="WP_160917752.1">
    <property type="nucleotide sequence ID" value="NZ_WMEY01000001.1"/>
</dbReference>
<dbReference type="Pfam" id="PF12679">
    <property type="entry name" value="ABC2_membrane_2"/>
    <property type="match status" value="1"/>
</dbReference>
<dbReference type="PANTHER" id="PTHR37305">
    <property type="entry name" value="INTEGRAL MEMBRANE PROTEIN-RELATED"/>
    <property type="match status" value="1"/>
</dbReference>
<organism evidence="2 3">
    <name type="scientific">Guptibacillus hwajinpoensis</name>
    <dbReference type="NCBI Taxonomy" id="208199"/>
    <lineage>
        <taxon>Bacteria</taxon>
        <taxon>Bacillati</taxon>
        <taxon>Bacillota</taxon>
        <taxon>Bacilli</taxon>
        <taxon>Bacillales</taxon>
        <taxon>Guptibacillaceae</taxon>
        <taxon>Guptibacillus</taxon>
    </lineage>
</organism>
<keyword evidence="1" id="KW-1133">Transmembrane helix</keyword>
<keyword evidence="1" id="KW-0472">Membrane</keyword>
<proteinExistence type="predicted"/>
<feature type="transmembrane region" description="Helical" evidence="1">
    <location>
        <begin position="157"/>
        <end position="179"/>
    </location>
</feature>
<keyword evidence="1" id="KW-0812">Transmembrane</keyword>
<dbReference type="GO" id="GO:0140359">
    <property type="term" value="F:ABC-type transporter activity"/>
    <property type="evidence" value="ECO:0007669"/>
    <property type="project" value="InterPro"/>
</dbReference>
<dbReference type="AlphaFoldDB" id="A0A845EQ64"/>
<feature type="transmembrane region" description="Helical" evidence="1">
    <location>
        <begin position="191"/>
        <end position="209"/>
    </location>
</feature>
<feature type="transmembrane region" description="Helical" evidence="1">
    <location>
        <begin position="76"/>
        <end position="98"/>
    </location>
</feature>
<reference evidence="2 3" key="1">
    <citation type="submission" date="2019-11" db="EMBL/GenBank/DDBJ databases">
        <title>Genome sequences of 17 halophilic strains isolated from different environments.</title>
        <authorList>
            <person name="Furrow R.E."/>
        </authorList>
    </citation>
    <scope>NUCLEOTIDE SEQUENCE [LARGE SCALE GENOMIC DNA]</scope>
    <source>
        <strain evidence="2 3">22506_14_FS</strain>
    </source>
</reference>
<dbReference type="EMBL" id="WMEY01000001">
    <property type="protein sequence ID" value="MYL61799.1"/>
    <property type="molecule type" value="Genomic_DNA"/>
</dbReference>
<evidence type="ECO:0000313" key="2">
    <source>
        <dbReference type="EMBL" id="MYL61799.1"/>
    </source>
</evidence>
<comment type="caution">
    <text evidence="2">The sequence shown here is derived from an EMBL/GenBank/DDBJ whole genome shotgun (WGS) entry which is preliminary data.</text>
</comment>
<sequence length="268" mass="29465">MNITLYAKMLKVHAKSISSYAIGSALYLLLIIGIYPSIADAPGLNELMESMPESFLAAFGMEGGFQHVSDFIAGEYYGLLYVVILSIFCLMTASQLMARHIDRGSMAYILATPNSRKKIAFTQALVLMTGLLIIGLTTALAGVIGTEILIEDKPFEAMTFMNVNLVGILLFFVISGYSFLFSSMLNDERQALGISGLLTIVFYGMDLVGKMSEKLDWMVHLSLFSTFRPVEIARGSVDVWPTATFLFLLGTVLYAVSILIFSKRDLPL</sequence>
<feature type="transmembrane region" description="Helical" evidence="1">
    <location>
        <begin position="119"/>
        <end position="145"/>
    </location>
</feature>
<feature type="transmembrane region" description="Helical" evidence="1">
    <location>
        <begin position="239"/>
        <end position="261"/>
    </location>
</feature>
<evidence type="ECO:0000313" key="3">
    <source>
        <dbReference type="Proteomes" id="UP000447833"/>
    </source>
</evidence>
<accession>A0A845EQ64</accession>